<protein>
    <submittedName>
        <fullName evidence="5">Uncharacterized protein</fullName>
    </submittedName>
</protein>
<feature type="chain" id="PRO_5040891245" evidence="4">
    <location>
        <begin position="20"/>
        <end position="434"/>
    </location>
</feature>
<dbReference type="Proteomes" id="UP001140453">
    <property type="component" value="Unassembled WGS sequence"/>
</dbReference>
<keyword evidence="2" id="KW-0326">Glycosidase</keyword>
<accession>A0A9W8Z6R1</accession>
<proteinExistence type="inferred from homology"/>
<organism evidence="5 6">
    <name type="scientific">Gnomoniopsis smithogilvyi</name>
    <dbReference type="NCBI Taxonomy" id="1191159"/>
    <lineage>
        <taxon>Eukaryota</taxon>
        <taxon>Fungi</taxon>
        <taxon>Dikarya</taxon>
        <taxon>Ascomycota</taxon>
        <taxon>Pezizomycotina</taxon>
        <taxon>Sordariomycetes</taxon>
        <taxon>Sordariomycetidae</taxon>
        <taxon>Diaporthales</taxon>
        <taxon>Gnomoniaceae</taxon>
        <taxon>Gnomoniopsis</taxon>
    </lineage>
</organism>
<sequence length="434" mass="44828">MQFFLTATLLGSLAAMSDASRCKPRPGHHHNSSSLLPPAGTSSAEATQQVTTSTVQVSAYEPTSSTLAVSEPLVPMSTLTSSTLVVSESSVAPASTETETASSSIETPLTSSASVVSESSLPVSSASASSDSVPATSSVETTPAASSVAVTTAEATSAASSAVSTTAAAVTSAADSAASAAAIANAPAAAELCADDESTDTLLSEWGLVVSNFRVQESTVEGTVCTTYNGMVTLPDGQAAVKFTADATLVFDEATINDNKYYSNAGLGKNVPSQLGSISSIPAAYSWSRTNTTAFRGNVAFDLVLAPTEDDRTSSATKEVMMWLHWQGDQLPLAWNNGTKATFDLYGTTWDMYQGINYNIGSGSGVELTTILPQTDFGATGSWSGDIKDWLEALVTQGVFTDDYYVTNANAGTEQYWGDSVLESTVALEINLNA</sequence>
<dbReference type="GO" id="GO:0000272">
    <property type="term" value="P:polysaccharide catabolic process"/>
    <property type="evidence" value="ECO:0007669"/>
    <property type="project" value="UniProtKB-KW"/>
</dbReference>
<feature type="signal peptide" evidence="4">
    <location>
        <begin position="1"/>
        <end position="19"/>
    </location>
</feature>
<dbReference type="EMBL" id="JAPEVB010000001">
    <property type="protein sequence ID" value="KAJ4397829.1"/>
    <property type="molecule type" value="Genomic_DNA"/>
</dbReference>
<comment type="similarity">
    <text evidence="1 2">Belongs to the glycosyl hydrolase 12 (cellulase H) family.</text>
</comment>
<dbReference type="InterPro" id="IPR002594">
    <property type="entry name" value="GH12"/>
</dbReference>
<dbReference type="OrthoDB" id="89349at2759"/>
<evidence type="ECO:0000256" key="1">
    <source>
        <dbReference type="ARBA" id="ARBA00005519"/>
    </source>
</evidence>
<keyword evidence="2" id="KW-0624">Polysaccharide degradation</keyword>
<evidence type="ECO:0000256" key="4">
    <source>
        <dbReference type="SAM" id="SignalP"/>
    </source>
</evidence>
<feature type="region of interest" description="Disordered" evidence="3">
    <location>
        <begin position="19"/>
        <end position="62"/>
    </location>
</feature>
<dbReference type="PANTHER" id="PTHR34002:SF9">
    <property type="entry name" value="XYLOGLUCAN-SPECIFIC ENDO-BETA-1,4-GLUCANASE A"/>
    <property type="match status" value="1"/>
</dbReference>
<dbReference type="PANTHER" id="PTHR34002">
    <property type="entry name" value="BLR1656 PROTEIN"/>
    <property type="match status" value="1"/>
</dbReference>
<dbReference type="GO" id="GO:0008810">
    <property type="term" value="F:cellulase activity"/>
    <property type="evidence" value="ECO:0007669"/>
    <property type="project" value="InterPro"/>
</dbReference>
<dbReference type="SUPFAM" id="SSF49899">
    <property type="entry name" value="Concanavalin A-like lectins/glucanases"/>
    <property type="match status" value="1"/>
</dbReference>
<dbReference type="AlphaFoldDB" id="A0A9W8Z6R1"/>
<evidence type="ECO:0000256" key="2">
    <source>
        <dbReference type="RuleBase" id="RU361163"/>
    </source>
</evidence>
<gene>
    <name evidence="5" type="ORF">N0V93_002066</name>
</gene>
<evidence type="ECO:0000313" key="5">
    <source>
        <dbReference type="EMBL" id="KAJ4397829.1"/>
    </source>
</evidence>
<feature type="region of interest" description="Disordered" evidence="3">
    <location>
        <begin position="90"/>
        <end position="110"/>
    </location>
</feature>
<dbReference type="Pfam" id="PF01670">
    <property type="entry name" value="Glyco_hydro_12"/>
    <property type="match status" value="1"/>
</dbReference>
<comment type="caution">
    <text evidence="5">The sequence shown here is derived from an EMBL/GenBank/DDBJ whole genome shotgun (WGS) entry which is preliminary data.</text>
</comment>
<dbReference type="Gene3D" id="2.60.120.180">
    <property type="match status" value="1"/>
</dbReference>
<evidence type="ECO:0000256" key="3">
    <source>
        <dbReference type="SAM" id="MobiDB-lite"/>
    </source>
</evidence>
<name>A0A9W8Z6R1_9PEZI</name>
<dbReference type="InterPro" id="IPR013320">
    <property type="entry name" value="ConA-like_dom_sf"/>
</dbReference>
<feature type="region of interest" description="Disordered" evidence="3">
    <location>
        <begin position="124"/>
        <end position="145"/>
    </location>
</feature>
<keyword evidence="4" id="KW-0732">Signal</keyword>
<dbReference type="InterPro" id="IPR013319">
    <property type="entry name" value="GH11/12"/>
</dbReference>
<feature type="compositionally biased region" description="Basic residues" evidence="3">
    <location>
        <begin position="22"/>
        <end position="31"/>
    </location>
</feature>
<reference evidence="5" key="1">
    <citation type="submission" date="2022-10" db="EMBL/GenBank/DDBJ databases">
        <title>Tapping the CABI collections for fungal endophytes: first genome assemblies for Collariella, Neodidymelliopsis, Ascochyta clinopodiicola, Didymella pomorum, Didymosphaeria variabile, Neocosmospora piperis and Neocucurbitaria cava.</title>
        <authorList>
            <person name="Hill R."/>
        </authorList>
    </citation>
    <scope>NUCLEOTIDE SEQUENCE</scope>
    <source>
        <strain evidence="5">IMI 355082</strain>
    </source>
</reference>
<keyword evidence="6" id="KW-1185">Reference proteome</keyword>
<evidence type="ECO:0000313" key="6">
    <source>
        <dbReference type="Proteomes" id="UP001140453"/>
    </source>
</evidence>
<keyword evidence="2" id="KW-0378">Hydrolase</keyword>
<feature type="compositionally biased region" description="Low complexity" evidence="3">
    <location>
        <begin position="41"/>
        <end position="59"/>
    </location>
</feature>
<keyword evidence="2" id="KW-0119">Carbohydrate metabolism</keyword>